<dbReference type="AlphaFoldDB" id="A0A5E4AV15"/>
<comment type="caution">
    <text evidence="3">The sequence shown here is derived from an EMBL/GenBank/DDBJ whole genome shotgun (WGS) entry which is preliminary data.</text>
</comment>
<evidence type="ECO:0000256" key="2">
    <source>
        <dbReference type="SAM" id="MobiDB-lite"/>
    </source>
</evidence>
<feature type="region of interest" description="Disordered" evidence="2">
    <location>
        <begin position="248"/>
        <end position="280"/>
    </location>
</feature>
<feature type="compositionally biased region" description="Basic and acidic residues" evidence="2">
    <location>
        <begin position="391"/>
        <end position="404"/>
    </location>
</feature>
<keyword evidence="4" id="KW-1185">Reference proteome</keyword>
<dbReference type="InterPro" id="IPR036860">
    <property type="entry name" value="SH2_dom_sf"/>
</dbReference>
<gene>
    <name evidence="3" type="ORF">MONAX_5E014685</name>
</gene>
<organism evidence="3 4">
    <name type="scientific">Marmota monax</name>
    <name type="common">Woodchuck</name>
    <dbReference type="NCBI Taxonomy" id="9995"/>
    <lineage>
        <taxon>Eukaryota</taxon>
        <taxon>Metazoa</taxon>
        <taxon>Chordata</taxon>
        <taxon>Craniata</taxon>
        <taxon>Vertebrata</taxon>
        <taxon>Euteleostomi</taxon>
        <taxon>Mammalia</taxon>
        <taxon>Eutheria</taxon>
        <taxon>Euarchontoglires</taxon>
        <taxon>Glires</taxon>
        <taxon>Rodentia</taxon>
        <taxon>Sciuromorpha</taxon>
        <taxon>Sciuridae</taxon>
        <taxon>Xerinae</taxon>
        <taxon>Marmotini</taxon>
        <taxon>Marmota</taxon>
    </lineage>
</organism>
<feature type="region of interest" description="Disordered" evidence="2">
    <location>
        <begin position="373"/>
        <end position="404"/>
    </location>
</feature>
<evidence type="ECO:0000256" key="1">
    <source>
        <dbReference type="ARBA" id="ARBA00022999"/>
    </source>
</evidence>
<sequence>MEGSLKQLSLGRETEETRDSQALAELQELAMKWFMETQAPFILQNGALPPWFHGFITRKGSDRCRHFVINQLRNRRYLISGDTLSHSTLAELVRHYQEVQLEPFGETLAAACPRPEDNDLYDAITLGLHQTNLENPPASPTVVPDKAASPCPSAKPQVSFLHTKKSLDVSPWNPSKEESTETPTKVPPLPERSTSLLDESFSGPSDIIYADLKKMNQARLGPGTEASSRHGSIPASSQACSLGREVLKRPSDGDQNRPDGPGPALSGVSPNQGSTMSSTSWGFLLAPSSEALGSRAATWRQGFLKQGHEAQSCSQGISADSYELVGTADQGGSPYEQIPACWSGPARPPHPGASPTYSKLSRPADCSYEKILGTPELPEPGNTYEQIPAAKSKESGRTHKPDKLRRLFFADKKAKF</sequence>
<feature type="compositionally biased region" description="Basic and acidic residues" evidence="2">
    <location>
        <begin position="248"/>
        <end position="257"/>
    </location>
</feature>
<dbReference type="Gene3D" id="3.30.505.10">
    <property type="entry name" value="SH2 domain"/>
    <property type="match status" value="1"/>
</dbReference>
<protein>
    <recommendedName>
        <fullName evidence="5">SH2 domain-containing protein</fullName>
    </recommendedName>
</protein>
<feature type="compositionally biased region" description="Polar residues" evidence="2">
    <location>
        <begin position="225"/>
        <end position="239"/>
    </location>
</feature>
<evidence type="ECO:0000313" key="4">
    <source>
        <dbReference type="Proteomes" id="UP000335636"/>
    </source>
</evidence>
<proteinExistence type="predicted"/>
<dbReference type="PANTHER" id="PTHR14388">
    <property type="entry name" value="T CELL-SPECIFIC ADAPTER PROTEIN TSAD"/>
    <property type="match status" value="1"/>
</dbReference>
<dbReference type="SUPFAM" id="SSF55550">
    <property type="entry name" value="SH2 domain"/>
    <property type="match status" value="1"/>
</dbReference>
<dbReference type="GO" id="GO:0005737">
    <property type="term" value="C:cytoplasm"/>
    <property type="evidence" value="ECO:0007669"/>
    <property type="project" value="TreeGrafter"/>
</dbReference>
<evidence type="ECO:0000313" key="3">
    <source>
        <dbReference type="EMBL" id="VTJ61313.1"/>
    </source>
</evidence>
<evidence type="ECO:0008006" key="5">
    <source>
        <dbReference type="Google" id="ProtNLM"/>
    </source>
</evidence>
<dbReference type="PANTHER" id="PTHR14388:SF6">
    <property type="entry name" value="SH2 DOMAIN-CONTAINING PROTEIN 7"/>
    <property type="match status" value="1"/>
</dbReference>
<reference evidence="3" key="1">
    <citation type="submission" date="2019-04" db="EMBL/GenBank/DDBJ databases">
        <authorList>
            <person name="Alioto T."/>
            <person name="Alioto T."/>
        </authorList>
    </citation>
    <scope>NUCLEOTIDE SEQUENCE [LARGE SCALE GENOMIC DNA]</scope>
</reference>
<name>A0A5E4AV15_MARMO</name>
<accession>A0A5E4AV15</accession>
<feature type="compositionally biased region" description="Polar residues" evidence="2">
    <location>
        <begin position="268"/>
        <end position="280"/>
    </location>
</feature>
<feature type="region of interest" description="Disordered" evidence="2">
    <location>
        <begin position="220"/>
        <end position="239"/>
    </location>
</feature>
<keyword evidence="1" id="KW-0727">SH2 domain</keyword>
<dbReference type="EMBL" id="CABDUW010000170">
    <property type="protein sequence ID" value="VTJ61313.1"/>
    <property type="molecule type" value="Genomic_DNA"/>
</dbReference>
<feature type="region of interest" description="Disordered" evidence="2">
    <location>
        <begin position="131"/>
        <end position="200"/>
    </location>
</feature>
<dbReference type="Proteomes" id="UP000335636">
    <property type="component" value="Unassembled WGS sequence"/>
</dbReference>